<dbReference type="PANTHER" id="PTHR46797:SF1">
    <property type="entry name" value="METHYLPHOSPHONATE SYNTHASE"/>
    <property type="match status" value="1"/>
</dbReference>
<dbReference type="InterPro" id="IPR001387">
    <property type="entry name" value="Cro/C1-type_HTH"/>
</dbReference>
<dbReference type="Proteomes" id="UP000253744">
    <property type="component" value="Plasmid pDrdIV"/>
</dbReference>
<dbReference type="GO" id="GO:0003700">
    <property type="term" value="F:DNA-binding transcription factor activity"/>
    <property type="evidence" value="ECO:0007669"/>
    <property type="project" value="TreeGrafter"/>
</dbReference>
<dbReference type="EMBL" id="CP031162">
    <property type="protein sequence ID" value="AXH00541.1"/>
    <property type="molecule type" value="Genomic_DNA"/>
</dbReference>
<geneLocation type="plasmid" evidence="4">
    <name>pdrdiv</name>
</geneLocation>
<dbReference type="InterPro" id="IPR050807">
    <property type="entry name" value="TransReg_Diox_bact_type"/>
</dbReference>
<keyword evidence="3" id="KW-0614">Plasmid</keyword>
<dbReference type="SUPFAM" id="SSF47413">
    <property type="entry name" value="lambda repressor-like DNA-binding domains"/>
    <property type="match status" value="1"/>
</dbReference>
<dbReference type="PROSITE" id="PS50943">
    <property type="entry name" value="HTH_CROC1"/>
    <property type="match status" value="1"/>
</dbReference>
<dbReference type="GO" id="GO:0005829">
    <property type="term" value="C:cytosol"/>
    <property type="evidence" value="ECO:0007669"/>
    <property type="project" value="TreeGrafter"/>
</dbReference>
<reference evidence="3 4" key="1">
    <citation type="submission" date="2018-07" db="EMBL/GenBank/DDBJ databases">
        <title>Complete Genome and Methylome Analysis of Deinococcus wulumuqiensis NEB 479.</title>
        <authorList>
            <person name="Fomenkov A."/>
            <person name="Luyten Y."/>
            <person name="Vincze T."/>
            <person name="Anton B.P."/>
            <person name="Clark T."/>
            <person name="Roberts R.J."/>
            <person name="Morgan R.D."/>
        </authorList>
    </citation>
    <scope>NUCLEOTIDE SEQUENCE [LARGE SCALE GENOMIC DNA]</scope>
    <source>
        <strain evidence="3 4">NEB 479</strain>
        <plasmid evidence="4">Plasmid pdrdiv</plasmid>
    </source>
</reference>
<dbReference type="CDD" id="cd00093">
    <property type="entry name" value="HTH_XRE"/>
    <property type="match status" value="1"/>
</dbReference>
<sequence>MRKPKSTMLPSTSTLPLPIKSDPQIYERLGRRVAEAREVARLTQEQLGGLVSESAITISRWENASRRPTVDDVMKLAEALERDIYFFLEEEPEIQTSVQQLNRAVGQLPQEDVDELLAIARIKQKRYAAQRLAAATVESEDDR</sequence>
<evidence type="ECO:0000313" key="3">
    <source>
        <dbReference type="EMBL" id="AXH00541.1"/>
    </source>
</evidence>
<protein>
    <submittedName>
        <fullName evidence="3">XRE family transcriptional regulator</fullName>
    </submittedName>
</protein>
<dbReference type="SMART" id="SM00530">
    <property type="entry name" value="HTH_XRE"/>
    <property type="match status" value="1"/>
</dbReference>
<evidence type="ECO:0000256" key="1">
    <source>
        <dbReference type="ARBA" id="ARBA00023125"/>
    </source>
</evidence>
<dbReference type="PANTHER" id="PTHR46797">
    <property type="entry name" value="HTH-TYPE TRANSCRIPTIONAL REGULATOR"/>
    <property type="match status" value="1"/>
</dbReference>
<dbReference type="RefSeq" id="WP_114673199.1">
    <property type="nucleotide sequence ID" value="NZ_CP031162.1"/>
</dbReference>
<name>A0A345ILG8_9DEIO</name>
<dbReference type="GO" id="GO:0003677">
    <property type="term" value="F:DNA binding"/>
    <property type="evidence" value="ECO:0007669"/>
    <property type="project" value="UniProtKB-KW"/>
</dbReference>
<organism evidence="3 4">
    <name type="scientific">Deinococcus wulumuqiensis</name>
    <dbReference type="NCBI Taxonomy" id="980427"/>
    <lineage>
        <taxon>Bacteria</taxon>
        <taxon>Thermotogati</taxon>
        <taxon>Deinococcota</taxon>
        <taxon>Deinococci</taxon>
        <taxon>Deinococcales</taxon>
        <taxon>Deinococcaceae</taxon>
        <taxon>Deinococcus</taxon>
    </lineage>
</organism>
<proteinExistence type="predicted"/>
<evidence type="ECO:0000259" key="2">
    <source>
        <dbReference type="PROSITE" id="PS50943"/>
    </source>
</evidence>
<accession>A0A345ILG8</accession>
<dbReference type="KEGG" id="dwu:DVJ83_15285"/>
<feature type="domain" description="HTH cro/C1-type" evidence="2">
    <location>
        <begin position="33"/>
        <end position="87"/>
    </location>
</feature>
<dbReference type="AlphaFoldDB" id="A0A345ILG8"/>
<gene>
    <name evidence="3" type="ORF">DVJ83_15285</name>
</gene>
<dbReference type="InterPro" id="IPR010982">
    <property type="entry name" value="Lambda_DNA-bd_dom_sf"/>
</dbReference>
<dbReference type="Pfam" id="PF01381">
    <property type="entry name" value="HTH_3"/>
    <property type="match status" value="1"/>
</dbReference>
<keyword evidence="1" id="KW-0238">DNA-binding</keyword>
<dbReference type="Gene3D" id="1.10.260.40">
    <property type="entry name" value="lambda repressor-like DNA-binding domains"/>
    <property type="match status" value="1"/>
</dbReference>
<evidence type="ECO:0000313" key="4">
    <source>
        <dbReference type="Proteomes" id="UP000253744"/>
    </source>
</evidence>